<protein>
    <submittedName>
        <fullName evidence="6">Lrp/AsnC family transcriptional regulator</fullName>
    </submittedName>
</protein>
<dbReference type="InterPro" id="IPR011991">
    <property type="entry name" value="ArsR-like_HTH"/>
</dbReference>
<organism evidence="6 7">
    <name type="scientific">Staphylococcus lugdunensis</name>
    <dbReference type="NCBI Taxonomy" id="28035"/>
    <lineage>
        <taxon>Bacteria</taxon>
        <taxon>Bacillati</taxon>
        <taxon>Bacillota</taxon>
        <taxon>Bacilli</taxon>
        <taxon>Bacillales</taxon>
        <taxon>Staphylococcaceae</taxon>
        <taxon>Staphylococcus</taxon>
    </lineage>
</organism>
<dbReference type="Proteomes" id="UP000293637">
    <property type="component" value="Unassembled WGS sequence"/>
</dbReference>
<evidence type="ECO:0000313" key="5">
    <source>
        <dbReference type="EMBL" id="QEX38034.1"/>
    </source>
</evidence>
<dbReference type="InterPro" id="IPR019887">
    <property type="entry name" value="Tscrpt_reg_AsnC/Lrp_C"/>
</dbReference>
<dbReference type="PANTHER" id="PTHR30154">
    <property type="entry name" value="LEUCINE-RESPONSIVE REGULATORY PROTEIN"/>
    <property type="match status" value="1"/>
</dbReference>
<evidence type="ECO:0000313" key="8">
    <source>
        <dbReference type="Proteomes" id="UP000325462"/>
    </source>
</evidence>
<name>A0A292DI32_STALU</name>
<dbReference type="SUPFAM" id="SSF46785">
    <property type="entry name" value="Winged helix' DNA-binding domain"/>
    <property type="match status" value="1"/>
</dbReference>
<evidence type="ECO:0000313" key="6">
    <source>
        <dbReference type="EMBL" id="TBW72460.1"/>
    </source>
</evidence>
<dbReference type="SUPFAM" id="SSF54909">
    <property type="entry name" value="Dimeric alpha+beta barrel"/>
    <property type="match status" value="1"/>
</dbReference>
<evidence type="ECO:0000256" key="3">
    <source>
        <dbReference type="ARBA" id="ARBA00023163"/>
    </source>
</evidence>
<dbReference type="InterPro" id="IPR000485">
    <property type="entry name" value="AsnC-type_HTH_dom"/>
</dbReference>
<dbReference type="Pfam" id="PF01037">
    <property type="entry name" value="AsnC_trans_reg"/>
    <property type="match status" value="1"/>
</dbReference>
<reference evidence="5 8" key="2">
    <citation type="submission" date="2019-07" db="EMBL/GenBank/DDBJ databases">
        <title>Comparative genome analysis of staphylococcus lugdunensis shows clonal complex-dependent diversity of the putative virulence factor, ess/type vii locus.</title>
        <authorList>
            <person name="Lebeurre J."/>
            <person name="Dahyot S."/>
            <person name="Diene S."/>
            <person name="Paulay A."/>
            <person name="Aubourg M."/>
            <person name="Argemi X."/>
            <person name="Giard J.-C."/>
            <person name="Tournier I."/>
            <person name="Francois P."/>
            <person name="Pestel-Caron M."/>
        </authorList>
    </citation>
    <scope>NUCLEOTIDE SEQUENCE [LARGE SCALE GENOMIC DNA]</scope>
    <source>
        <strain evidence="5 8">SL13</strain>
    </source>
</reference>
<dbReference type="GO" id="GO:0043565">
    <property type="term" value="F:sequence-specific DNA binding"/>
    <property type="evidence" value="ECO:0007669"/>
    <property type="project" value="InterPro"/>
</dbReference>
<reference evidence="6 7" key="1">
    <citation type="journal article" date="2019" name="Sci. Transl. Med.">
        <title>Quorum sensing between bacterial species on the skin protects against epidermal injury in atopic dermatitis.</title>
        <authorList>
            <person name="Williams M.R."/>
        </authorList>
    </citation>
    <scope>NUCLEOTIDE SEQUENCE [LARGE SCALE GENOMIC DNA]</scope>
    <source>
        <strain evidence="6 7">E7</strain>
    </source>
</reference>
<dbReference type="Gene3D" id="3.30.70.920">
    <property type="match status" value="1"/>
</dbReference>
<proteinExistence type="predicted"/>
<evidence type="ECO:0000313" key="7">
    <source>
        <dbReference type="Proteomes" id="UP000293637"/>
    </source>
</evidence>
<keyword evidence="3" id="KW-0804">Transcription</keyword>
<evidence type="ECO:0000256" key="1">
    <source>
        <dbReference type="ARBA" id="ARBA00023015"/>
    </source>
</evidence>
<keyword evidence="8" id="KW-1185">Reference proteome</keyword>
<dbReference type="OMA" id="DHKSGNM"/>
<dbReference type="PANTHER" id="PTHR30154:SF53">
    <property type="entry name" value="HTH-TYPE TRANSCRIPTIONAL REGULATOR LRPC"/>
    <property type="match status" value="1"/>
</dbReference>
<dbReference type="EMBL" id="CP041722">
    <property type="protein sequence ID" value="QEX38034.1"/>
    <property type="molecule type" value="Genomic_DNA"/>
</dbReference>
<dbReference type="RefSeq" id="WP_002479187.1">
    <property type="nucleotide sequence ID" value="NZ_AP021848.1"/>
</dbReference>
<dbReference type="Pfam" id="PF13412">
    <property type="entry name" value="HTH_24"/>
    <property type="match status" value="1"/>
</dbReference>
<dbReference type="Proteomes" id="UP000325462">
    <property type="component" value="Chromosome"/>
</dbReference>
<dbReference type="SMART" id="SM00344">
    <property type="entry name" value="HTH_ASNC"/>
    <property type="match status" value="1"/>
</dbReference>
<accession>A0A292DI32</accession>
<dbReference type="InterPro" id="IPR011008">
    <property type="entry name" value="Dimeric_a/b-barrel"/>
</dbReference>
<evidence type="ECO:0000259" key="4">
    <source>
        <dbReference type="PROSITE" id="PS50956"/>
    </source>
</evidence>
<dbReference type="EMBL" id="SCHB01000003">
    <property type="protein sequence ID" value="TBW72460.1"/>
    <property type="molecule type" value="Genomic_DNA"/>
</dbReference>
<dbReference type="AlphaFoldDB" id="A0A292DI32"/>
<keyword evidence="2" id="KW-0238">DNA-binding</keyword>
<dbReference type="Gene3D" id="1.10.10.10">
    <property type="entry name" value="Winged helix-like DNA-binding domain superfamily/Winged helix DNA-binding domain"/>
    <property type="match status" value="1"/>
</dbReference>
<dbReference type="InterPro" id="IPR019885">
    <property type="entry name" value="Tscrpt_reg_HTH_AsnC-type_CS"/>
</dbReference>
<dbReference type="GO" id="GO:0005829">
    <property type="term" value="C:cytosol"/>
    <property type="evidence" value="ECO:0007669"/>
    <property type="project" value="TreeGrafter"/>
</dbReference>
<dbReference type="InterPro" id="IPR019888">
    <property type="entry name" value="Tscrpt_reg_AsnC-like"/>
</dbReference>
<dbReference type="CDD" id="cd00090">
    <property type="entry name" value="HTH_ARSR"/>
    <property type="match status" value="1"/>
</dbReference>
<dbReference type="PRINTS" id="PR00033">
    <property type="entry name" value="HTHASNC"/>
</dbReference>
<dbReference type="InterPro" id="IPR036390">
    <property type="entry name" value="WH_DNA-bd_sf"/>
</dbReference>
<feature type="domain" description="HTH asnC-type" evidence="4">
    <location>
        <begin position="1"/>
        <end position="63"/>
    </location>
</feature>
<keyword evidence="1" id="KW-0805">Transcription regulation</keyword>
<dbReference type="InterPro" id="IPR036388">
    <property type="entry name" value="WH-like_DNA-bd_sf"/>
</dbReference>
<gene>
    <name evidence="6" type="ORF">EQ812_05635</name>
    <name evidence="5" type="ORF">FO454_03475</name>
</gene>
<sequence length="137" mass="15983">MNDLINEKILNILEKNSRMTINEISKQVNLSAPAVRERINKMVDLGIIKSYTINIDYEKLGYDVEILIEITIKNNRYVDFKKFISEQDNVDFCYRVSGDACFVFKVRLENMSSVESFIDLLQPYGHTKSQFIFSKVI</sequence>
<dbReference type="GO" id="GO:0043200">
    <property type="term" value="P:response to amino acid"/>
    <property type="evidence" value="ECO:0007669"/>
    <property type="project" value="TreeGrafter"/>
</dbReference>
<evidence type="ECO:0000256" key="2">
    <source>
        <dbReference type="ARBA" id="ARBA00023125"/>
    </source>
</evidence>
<dbReference type="PROSITE" id="PS50956">
    <property type="entry name" value="HTH_ASNC_2"/>
    <property type="match status" value="1"/>
</dbReference>
<dbReference type="PROSITE" id="PS00519">
    <property type="entry name" value="HTH_ASNC_1"/>
    <property type="match status" value="1"/>
</dbReference>